<dbReference type="GO" id="GO:0003924">
    <property type="term" value="F:GTPase activity"/>
    <property type="evidence" value="ECO:0007669"/>
    <property type="project" value="InterPro"/>
</dbReference>
<dbReference type="GO" id="GO:0016020">
    <property type="term" value="C:membrane"/>
    <property type="evidence" value="ECO:0007669"/>
    <property type="project" value="UniProtKB-SubCell"/>
</dbReference>
<evidence type="ECO:0000256" key="4">
    <source>
        <dbReference type="ARBA" id="ARBA00023134"/>
    </source>
</evidence>
<dbReference type="Pfam" id="PF00350">
    <property type="entry name" value="Dynamin_N"/>
    <property type="match status" value="1"/>
</dbReference>
<dbReference type="InterPro" id="IPR027094">
    <property type="entry name" value="Mitofusin_fam"/>
</dbReference>
<dbReference type="GO" id="GO:0008053">
    <property type="term" value="P:mitochondrial fusion"/>
    <property type="evidence" value="ECO:0007669"/>
    <property type="project" value="TreeGrafter"/>
</dbReference>
<dbReference type="RefSeq" id="WP_254760874.1">
    <property type="nucleotide sequence ID" value="NZ_JANCLT010000016.1"/>
</dbReference>
<organism evidence="8 9">
    <name type="scientific">Ectobacillus ponti</name>
    <dbReference type="NCBI Taxonomy" id="2961894"/>
    <lineage>
        <taxon>Bacteria</taxon>
        <taxon>Bacillati</taxon>
        <taxon>Bacillota</taxon>
        <taxon>Bacilli</taxon>
        <taxon>Bacillales</taxon>
        <taxon>Bacillaceae</taxon>
        <taxon>Ectobacillus</taxon>
    </lineage>
</organism>
<sequence>MMERKLLENMELIHKIAVQAKEQKFISLAEFLRERLEYPESFVTMLGETSSGKSTLINGLVGRSLLYTGPQPTTGTVIEVMADSHAAMAEYYAVTKEATLITLSPERFYQFNQELPNRFERLRVVIPSFPEGLQGLRLFDTPGYGAIQQEHEEVLKSFLPNSDLILYVVSYRVGVKQNDAEFLAFLHELLHKNASIHLVINRVPQHVNESDSRIKEIISHVGDLLHRAIPVYLVPSTVTAENEEPLPKAASLWAGVRREITSPERQQALQNAFIGFQKDLLYKLQGHLENKRLACVADDAERALLASALQEFLDKKPLVSRKIQLTFKRLAGMTEKMFVHSAGQVKLEIEKEISTSDKWTSQQECAGFVEAHLMPMLAKRETRQIKSYIERELEDLNQEIESILNTAIQAFEERITLKSAKFERLAFSVGNQVAQHLADQALGAFFRQYGGAGGAGAGVANAAKKGLRKLGELFNHRFSRETHNQLAKFLSRIGATSTKAISAAAVVFVETVFYLYDVYSWKPKLLKAMKKAVDDWAGKSVKAVTEDLEELKQYNEEGIMAIFQQYEQAFTLGETQVMGGTLEEIEAQLSLVQQALDQLQIMEGVLQ</sequence>
<evidence type="ECO:0000256" key="3">
    <source>
        <dbReference type="ARBA" id="ARBA00022801"/>
    </source>
</evidence>
<keyword evidence="4" id="KW-0342">GTP-binding</keyword>
<evidence type="ECO:0000313" key="8">
    <source>
        <dbReference type="EMBL" id="MCP8970948.1"/>
    </source>
</evidence>
<dbReference type="AlphaFoldDB" id="A0AA42BUW4"/>
<keyword evidence="6" id="KW-0175">Coiled coil</keyword>
<name>A0AA42BUW4_9BACI</name>
<evidence type="ECO:0000256" key="6">
    <source>
        <dbReference type="SAM" id="Coils"/>
    </source>
</evidence>
<dbReference type="GO" id="GO:0005525">
    <property type="term" value="F:GTP binding"/>
    <property type="evidence" value="ECO:0007669"/>
    <property type="project" value="UniProtKB-KW"/>
</dbReference>
<evidence type="ECO:0000256" key="5">
    <source>
        <dbReference type="ARBA" id="ARBA00023136"/>
    </source>
</evidence>
<dbReference type="PANTHER" id="PTHR10465:SF0">
    <property type="entry name" value="SARCALUMENIN"/>
    <property type="match status" value="1"/>
</dbReference>
<evidence type="ECO:0000256" key="1">
    <source>
        <dbReference type="ARBA" id="ARBA00004370"/>
    </source>
</evidence>
<dbReference type="Gene3D" id="3.40.50.300">
    <property type="entry name" value="P-loop containing nucleotide triphosphate hydrolases"/>
    <property type="match status" value="1"/>
</dbReference>
<keyword evidence="2" id="KW-0547">Nucleotide-binding</keyword>
<dbReference type="PANTHER" id="PTHR10465">
    <property type="entry name" value="TRANSMEMBRANE GTPASE FZO1"/>
    <property type="match status" value="1"/>
</dbReference>
<protein>
    <submittedName>
        <fullName evidence="8">Dynamin family protein</fullName>
    </submittedName>
</protein>
<comment type="caution">
    <text evidence="8">The sequence shown here is derived from an EMBL/GenBank/DDBJ whole genome shotgun (WGS) entry which is preliminary data.</text>
</comment>
<dbReference type="SUPFAM" id="SSF52540">
    <property type="entry name" value="P-loop containing nucleoside triphosphate hydrolases"/>
    <property type="match status" value="1"/>
</dbReference>
<evidence type="ECO:0000259" key="7">
    <source>
        <dbReference type="Pfam" id="PF00350"/>
    </source>
</evidence>
<proteinExistence type="predicted"/>
<feature type="domain" description="Dynamin N-terminal" evidence="7">
    <location>
        <begin position="44"/>
        <end position="185"/>
    </location>
</feature>
<accession>A0AA42BUW4</accession>
<reference evidence="8" key="1">
    <citation type="submission" date="2022-07" db="EMBL/GenBank/DDBJ databases">
        <authorList>
            <person name="Li W.-J."/>
            <person name="Deng Q.-Q."/>
        </authorList>
    </citation>
    <scope>NUCLEOTIDE SEQUENCE</scope>
    <source>
        <strain evidence="8">SYSU M60031</strain>
    </source>
</reference>
<dbReference type="EMBL" id="JANCLT010000016">
    <property type="protein sequence ID" value="MCP8970948.1"/>
    <property type="molecule type" value="Genomic_DNA"/>
</dbReference>
<dbReference type="InterPro" id="IPR027417">
    <property type="entry name" value="P-loop_NTPase"/>
</dbReference>
<evidence type="ECO:0000256" key="2">
    <source>
        <dbReference type="ARBA" id="ARBA00022741"/>
    </source>
</evidence>
<keyword evidence="5" id="KW-0472">Membrane</keyword>
<feature type="coiled-coil region" evidence="6">
    <location>
        <begin position="379"/>
        <end position="413"/>
    </location>
</feature>
<keyword evidence="3" id="KW-0378">Hydrolase</keyword>
<comment type="subcellular location">
    <subcellularLocation>
        <location evidence="1">Membrane</location>
    </subcellularLocation>
</comment>
<keyword evidence="9" id="KW-1185">Reference proteome</keyword>
<dbReference type="InterPro" id="IPR045063">
    <property type="entry name" value="Dynamin_N"/>
</dbReference>
<evidence type="ECO:0000313" key="9">
    <source>
        <dbReference type="Proteomes" id="UP001156102"/>
    </source>
</evidence>
<gene>
    <name evidence="8" type="ORF">NK662_20720</name>
</gene>
<dbReference type="Proteomes" id="UP001156102">
    <property type="component" value="Unassembled WGS sequence"/>
</dbReference>